<comment type="caution">
    <text evidence="2">The sequence shown here is derived from an EMBL/GenBank/DDBJ whole genome shotgun (WGS) entry which is preliminary data.</text>
</comment>
<dbReference type="RefSeq" id="WP_251838643.1">
    <property type="nucleotide sequence ID" value="NZ_JACSPO010000001.1"/>
</dbReference>
<reference evidence="2 3" key="1">
    <citation type="submission" date="2020-08" db="EMBL/GenBank/DDBJ databases">
        <title>A Genomic Blueprint of the Chicken Gut Microbiome.</title>
        <authorList>
            <person name="Gilroy R."/>
            <person name="Ravi A."/>
            <person name="Getino M."/>
            <person name="Pursley I."/>
            <person name="Horton D.L."/>
            <person name="Alikhan N.-F."/>
            <person name="Baker D."/>
            <person name="Gharbi K."/>
            <person name="Hall N."/>
            <person name="Watson M."/>
            <person name="Adriaenssens E.M."/>
            <person name="Foster-Nyarko E."/>
            <person name="Jarju S."/>
            <person name="Secka A."/>
            <person name="Antonio M."/>
            <person name="Oren A."/>
            <person name="Chaudhuri R."/>
            <person name="La Ragione R.M."/>
            <person name="Hildebrand F."/>
            <person name="Pallen M.J."/>
        </authorList>
    </citation>
    <scope>NUCLEOTIDE SEQUENCE [LARGE SCALE GENOMIC DNA]</scope>
    <source>
        <strain evidence="2 3">Sa1BUA1</strain>
    </source>
</reference>
<evidence type="ECO:0000256" key="1">
    <source>
        <dbReference type="SAM" id="Phobius"/>
    </source>
</evidence>
<accession>A0ABR8YZN4</accession>
<dbReference type="GO" id="GO:0051213">
    <property type="term" value="F:dioxygenase activity"/>
    <property type="evidence" value="ECO:0007669"/>
    <property type="project" value="UniProtKB-KW"/>
</dbReference>
<evidence type="ECO:0000313" key="3">
    <source>
        <dbReference type="Proteomes" id="UP000661894"/>
    </source>
</evidence>
<keyword evidence="2" id="KW-0223">Dioxygenase</keyword>
<protein>
    <submittedName>
        <fullName evidence="2">Aromatic ring-opening dioxygenase LigA</fullName>
    </submittedName>
</protein>
<proteinExistence type="predicted"/>
<keyword evidence="1" id="KW-1133">Transmembrane helix</keyword>
<feature type="transmembrane region" description="Helical" evidence="1">
    <location>
        <begin position="127"/>
        <end position="148"/>
    </location>
</feature>
<name>A0ABR8YZN4_9MICO</name>
<keyword evidence="2" id="KW-0560">Oxidoreductase</keyword>
<dbReference type="Proteomes" id="UP000661894">
    <property type="component" value="Unassembled WGS sequence"/>
</dbReference>
<dbReference type="EMBL" id="JACSPO010000001">
    <property type="protein sequence ID" value="MBD8061537.1"/>
    <property type="molecule type" value="Genomic_DNA"/>
</dbReference>
<evidence type="ECO:0000313" key="2">
    <source>
        <dbReference type="EMBL" id="MBD8061537.1"/>
    </source>
</evidence>
<keyword evidence="1" id="KW-0812">Transmembrane</keyword>
<gene>
    <name evidence="2" type="ORF">H9624_04265</name>
</gene>
<feature type="transmembrane region" description="Helical" evidence="1">
    <location>
        <begin position="12"/>
        <end position="35"/>
    </location>
</feature>
<keyword evidence="3" id="KW-1185">Reference proteome</keyword>
<keyword evidence="1" id="KW-0472">Membrane</keyword>
<sequence length="172" mass="17507">MSTTRRTGIARIAGLLAIVAGAIFVIAGGVTWGMVTSQLKAENITVPEDAAFLAGAEVQGPFSAYAQADIINTHALHATNGATYAELGALAGEAEAAGDTEAAAEFQAQRETIMNASFLRASLFTSVVSYGVAALVIGLGALLVVIGLGMNQLAKVPAAIEPAREPVREPVA</sequence>
<organism evidence="2 3">
    <name type="scientific">Oceanitalea stevensii</name>
    <dbReference type="NCBI Taxonomy" id="2763072"/>
    <lineage>
        <taxon>Bacteria</taxon>
        <taxon>Bacillati</taxon>
        <taxon>Actinomycetota</taxon>
        <taxon>Actinomycetes</taxon>
        <taxon>Micrococcales</taxon>
        <taxon>Bogoriellaceae</taxon>
        <taxon>Georgenia</taxon>
    </lineage>
</organism>